<proteinExistence type="predicted"/>
<accession>A0ABV1NUI7</accession>
<comment type="caution">
    <text evidence="1">The sequence shown here is derived from an EMBL/GenBank/DDBJ whole genome shotgun (WGS) entry which is preliminary data.</text>
</comment>
<sequence>MLFLTENAQSIVTDLAAQPGQSGAAGLRIVSESEVEPALLVSTAAAPEPGDVTVEQDGATVYLDQTAALLLDDKILDAAVHPDGKVEFALAVQP</sequence>
<gene>
    <name evidence="1" type="ORF">V6R90_02650</name>
</gene>
<dbReference type="RefSeq" id="WP_349803711.1">
    <property type="nucleotide sequence ID" value="NZ_JBEGDP010000002.1"/>
</dbReference>
<dbReference type="EMBL" id="JBEGDP010000002">
    <property type="protein sequence ID" value="MEQ7846162.1"/>
    <property type="molecule type" value="Genomic_DNA"/>
</dbReference>
<organism evidence="1 2">
    <name type="scientific">Nocardioides kribbensis</name>
    <dbReference type="NCBI Taxonomy" id="305517"/>
    <lineage>
        <taxon>Bacteria</taxon>
        <taxon>Bacillati</taxon>
        <taxon>Actinomycetota</taxon>
        <taxon>Actinomycetes</taxon>
        <taxon>Propionibacteriales</taxon>
        <taxon>Nocardioidaceae</taxon>
        <taxon>Nocardioides</taxon>
    </lineage>
</organism>
<protein>
    <submittedName>
        <fullName evidence="1">Fe-S cluster assembly protein HesB</fullName>
    </submittedName>
</protein>
<evidence type="ECO:0000313" key="1">
    <source>
        <dbReference type="EMBL" id="MEQ7846162.1"/>
    </source>
</evidence>
<dbReference type="Proteomes" id="UP001482520">
    <property type="component" value="Unassembled WGS sequence"/>
</dbReference>
<keyword evidence="2" id="KW-1185">Reference proteome</keyword>
<dbReference type="InterPro" id="IPR035903">
    <property type="entry name" value="HesB-like_dom_sf"/>
</dbReference>
<dbReference type="SUPFAM" id="SSF89360">
    <property type="entry name" value="HesB-like domain"/>
    <property type="match status" value="1"/>
</dbReference>
<name>A0ABV1NUI7_9ACTN</name>
<evidence type="ECO:0000313" key="2">
    <source>
        <dbReference type="Proteomes" id="UP001482520"/>
    </source>
</evidence>
<reference evidence="1 2" key="1">
    <citation type="submission" date="2024-02" db="EMBL/GenBank/DDBJ databases">
        <title>Full genome sequence of Nocardioides kribbensis.</title>
        <authorList>
            <person name="Poletto B.L."/>
            <person name="Silva G."/>
            <person name="Galante D."/>
            <person name="Campos K.R."/>
            <person name="Santos M.B.N."/>
            <person name="Sacchi C.T."/>
        </authorList>
    </citation>
    <scope>NUCLEOTIDE SEQUENCE [LARGE SCALE GENOMIC DNA]</scope>
    <source>
        <strain evidence="1 2">O4R</strain>
    </source>
</reference>